<evidence type="ECO:0000259" key="1">
    <source>
        <dbReference type="Pfam" id="PF00248"/>
    </source>
</evidence>
<sequence>MGSSNGRSPWCRSRKLISVPIPRNLAPIRFVPRRSVLFDPARPENAVKYQAVQELIALAGELGRTLPELAVAFPAAHPAVTSVITGPRTMDQLTVLLKGAALTLDDAALDRIDEIVPPGTDLYHPNVWRPQALSDPALRRRPLSGRAAA</sequence>
<reference evidence="2 3" key="1">
    <citation type="submission" date="2018-01" db="EMBL/GenBank/DDBJ databases">
        <title>Draft genome sequence of Sphaerisporangium sp. 7K107.</title>
        <authorList>
            <person name="Sahin N."/>
            <person name="Saygin H."/>
            <person name="Ay H."/>
        </authorList>
    </citation>
    <scope>NUCLEOTIDE SEQUENCE [LARGE SCALE GENOMIC DNA]</scope>
    <source>
        <strain evidence="2 3">7K107</strain>
    </source>
</reference>
<evidence type="ECO:0000313" key="2">
    <source>
        <dbReference type="EMBL" id="PZG41142.1"/>
    </source>
</evidence>
<keyword evidence="3" id="KW-1185">Reference proteome</keyword>
<dbReference type="EMBL" id="POUA01000179">
    <property type="protein sequence ID" value="PZG41142.1"/>
    <property type="molecule type" value="Genomic_DNA"/>
</dbReference>
<dbReference type="Proteomes" id="UP000248544">
    <property type="component" value="Unassembled WGS sequence"/>
</dbReference>
<proteinExistence type="predicted"/>
<protein>
    <recommendedName>
        <fullName evidence="1">NADP-dependent oxidoreductase domain-containing protein</fullName>
    </recommendedName>
</protein>
<organism evidence="2 3">
    <name type="scientific">Spongiactinospora gelatinilytica</name>
    <dbReference type="NCBI Taxonomy" id="2666298"/>
    <lineage>
        <taxon>Bacteria</taxon>
        <taxon>Bacillati</taxon>
        <taxon>Actinomycetota</taxon>
        <taxon>Actinomycetes</taxon>
        <taxon>Streptosporangiales</taxon>
        <taxon>Streptosporangiaceae</taxon>
        <taxon>Spongiactinospora</taxon>
    </lineage>
</organism>
<dbReference type="SUPFAM" id="SSF51430">
    <property type="entry name" value="NAD(P)-linked oxidoreductase"/>
    <property type="match status" value="1"/>
</dbReference>
<feature type="domain" description="NADP-dependent oxidoreductase" evidence="1">
    <location>
        <begin position="45"/>
        <end position="116"/>
    </location>
</feature>
<comment type="caution">
    <text evidence="2">The sequence shown here is derived from an EMBL/GenBank/DDBJ whole genome shotgun (WGS) entry which is preliminary data.</text>
</comment>
<dbReference type="InterPro" id="IPR023210">
    <property type="entry name" value="NADP_OxRdtase_dom"/>
</dbReference>
<name>A0A2W2FZM4_9ACTN</name>
<evidence type="ECO:0000313" key="3">
    <source>
        <dbReference type="Proteomes" id="UP000248544"/>
    </source>
</evidence>
<gene>
    <name evidence="2" type="ORF">C1I98_21735</name>
</gene>
<dbReference type="Pfam" id="PF00248">
    <property type="entry name" value="Aldo_ket_red"/>
    <property type="match status" value="1"/>
</dbReference>
<dbReference type="Gene3D" id="3.20.20.100">
    <property type="entry name" value="NADP-dependent oxidoreductase domain"/>
    <property type="match status" value="1"/>
</dbReference>
<dbReference type="InterPro" id="IPR036812">
    <property type="entry name" value="NAD(P)_OxRdtase_dom_sf"/>
</dbReference>
<accession>A0A2W2FZM4</accession>
<dbReference type="AlphaFoldDB" id="A0A2W2FZM4"/>